<comment type="function">
    <text evidence="14">Endo-1,5-alpha-L-arabinanase involved in degradation of pectin. Its preferred substrate is linear 1,5-alpha-L-arabinan.</text>
</comment>
<evidence type="ECO:0000256" key="12">
    <source>
        <dbReference type="ARBA" id="ARBA00023295"/>
    </source>
</evidence>
<name>A0ABR4IWX6_9EURO</name>
<evidence type="ECO:0000256" key="15">
    <source>
        <dbReference type="PIRNR" id="PIRNR026534"/>
    </source>
</evidence>
<accession>A0ABR4IWX6</accession>
<dbReference type="InterPro" id="IPR016840">
    <property type="entry name" value="Glyco_hydro_43_endo_a_Ara-ase"/>
</dbReference>
<dbReference type="PANTHER" id="PTHR43301">
    <property type="entry name" value="ARABINAN ENDO-1,5-ALPHA-L-ARABINOSIDASE"/>
    <property type="match status" value="1"/>
</dbReference>
<proteinExistence type="inferred from homology"/>
<keyword evidence="13" id="KW-0624">Polysaccharide degradation</keyword>
<evidence type="ECO:0000256" key="14">
    <source>
        <dbReference type="ARBA" id="ARBA00025221"/>
    </source>
</evidence>
<dbReference type="GO" id="GO:0016787">
    <property type="term" value="F:hydrolase activity"/>
    <property type="evidence" value="ECO:0007669"/>
    <property type="project" value="UniProtKB-KW"/>
</dbReference>
<sequence length="322" mass="36010">MLQDMVCSVICFASTYPSPGPCTGDCWTHDPGFYQRNSDGRYFRFASGDGIHIHEASSLIGPWKATGVALANGSVIDHPGRTKLWAPDVHYEPETKKYIMYYAVSTRGSHDSVIGVASSPDMTPGTWTDHGSILHSTSKSRYNAIDANWISDKGKQYLNFGSYWDGLFQVPLDNMVKVKHDSETTASNLAYNSTANHHIEASFIFQYQDWYYLLFSSGRAAGYEKELPEQGEEYRIVMCRSKSSQGGFVDEDGKSCLKSGGMTLLASHENIYGPGGQGVFEDKQYGHVLYYHYADKSIGLSQSQYQFGWNRLGWKEGWPVLL</sequence>
<evidence type="ECO:0000256" key="13">
    <source>
        <dbReference type="ARBA" id="ARBA00023326"/>
    </source>
</evidence>
<evidence type="ECO:0000256" key="9">
    <source>
        <dbReference type="ARBA" id="ARBA00022801"/>
    </source>
</evidence>
<dbReference type="InterPro" id="IPR006710">
    <property type="entry name" value="Glyco_hydro_43"/>
</dbReference>
<evidence type="ECO:0000256" key="3">
    <source>
        <dbReference type="ARBA" id="ARBA00004834"/>
    </source>
</evidence>
<gene>
    <name evidence="16" type="ORF">BDW59DRAFT_169623</name>
</gene>
<comment type="subcellular location">
    <subcellularLocation>
        <location evidence="2">Secreted</location>
    </subcellularLocation>
</comment>
<comment type="similarity">
    <text evidence="4 15">Belongs to the glycosyl hydrolase 43 family.</text>
</comment>
<evidence type="ECO:0000313" key="17">
    <source>
        <dbReference type="Proteomes" id="UP001610335"/>
    </source>
</evidence>
<keyword evidence="8" id="KW-0732">Signal</keyword>
<dbReference type="PANTHER" id="PTHR43301:SF7">
    <property type="entry name" value="ARABINAN ENDO-1,5-ALPHA-L-ARABINOSIDASE C"/>
    <property type="match status" value="1"/>
</dbReference>
<comment type="catalytic activity">
    <reaction evidence="1 15">
        <text>Endohydrolysis of (1-&gt;5)-alpha-arabinofuranosidic linkages in (1-&gt;5)-arabinans.</text>
        <dbReference type="EC" id="3.2.1.99"/>
    </reaction>
</comment>
<evidence type="ECO:0000313" key="16">
    <source>
        <dbReference type="EMBL" id="KAL2831794.1"/>
    </source>
</evidence>
<dbReference type="Pfam" id="PF04616">
    <property type="entry name" value="Glyco_hydro_43"/>
    <property type="match status" value="1"/>
</dbReference>
<evidence type="ECO:0000256" key="4">
    <source>
        <dbReference type="ARBA" id="ARBA00009865"/>
    </source>
</evidence>
<keyword evidence="17" id="KW-1185">Reference proteome</keyword>
<dbReference type="EC" id="3.2.1.99" evidence="5 15"/>
<evidence type="ECO:0000256" key="2">
    <source>
        <dbReference type="ARBA" id="ARBA00004613"/>
    </source>
</evidence>
<keyword evidence="9 15" id="KW-0378">Hydrolase</keyword>
<keyword evidence="11" id="KW-0119">Carbohydrate metabolism</keyword>
<dbReference type="CDD" id="cd18831">
    <property type="entry name" value="GH43_AnAbnA-like"/>
    <property type="match status" value="1"/>
</dbReference>
<evidence type="ECO:0000256" key="7">
    <source>
        <dbReference type="ARBA" id="ARBA00022651"/>
    </source>
</evidence>
<dbReference type="Proteomes" id="UP001610335">
    <property type="component" value="Unassembled WGS sequence"/>
</dbReference>
<dbReference type="Gene3D" id="2.115.10.20">
    <property type="entry name" value="Glycosyl hydrolase domain, family 43"/>
    <property type="match status" value="1"/>
</dbReference>
<protein>
    <recommendedName>
        <fullName evidence="5 15">Arabinan endo-1,5-alpha-L-arabinosidase</fullName>
        <ecNumber evidence="5 15">3.2.1.99</ecNumber>
    </recommendedName>
</protein>
<keyword evidence="10" id="KW-0325">Glycoprotein</keyword>
<dbReference type="InterPro" id="IPR023296">
    <property type="entry name" value="Glyco_hydro_beta-prop_sf"/>
</dbReference>
<evidence type="ECO:0000256" key="1">
    <source>
        <dbReference type="ARBA" id="ARBA00000375"/>
    </source>
</evidence>
<organism evidence="16 17">
    <name type="scientific">Aspergillus cavernicola</name>
    <dbReference type="NCBI Taxonomy" id="176166"/>
    <lineage>
        <taxon>Eukaryota</taxon>
        <taxon>Fungi</taxon>
        <taxon>Dikarya</taxon>
        <taxon>Ascomycota</taxon>
        <taxon>Pezizomycotina</taxon>
        <taxon>Eurotiomycetes</taxon>
        <taxon>Eurotiomycetidae</taxon>
        <taxon>Eurotiales</taxon>
        <taxon>Aspergillaceae</taxon>
        <taxon>Aspergillus</taxon>
        <taxon>Aspergillus subgen. Nidulantes</taxon>
    </lineage>
</organism>
<dbReference type="PIRSF" id="PIRSF026534">
    <property type="entry name" value="Endo_alpha-L-arabinosidase"/>
    <property type="match status" value="1"/>
</dbReference>
<evidence type="ECO:0000256" key="11">
    <source>
        <dbReference type="ARBA" id="ARBA00023277"/>
    </source>
</evidence>
<evidence type="ECO:0000256" key="10">
    <source>
        <dbReference type="ARBA" id="ARBA00023180"/>
    </source>
</evidence>
<comment type="pathway">
    <text evidence="3 15">Glycan metabolism; L-arabinan degradation.</text>
</comment>
<evidence type="ECO:0000256" key="8">
    <source>
        <dbReference type="ARBA" id="ARBA00022729"/>
    </source>
</evidence>
<reference evidence="16 17" key="1">
    <citation type="submission" date="2024-07" db="EMBL/GenBank/DDBJ databases">
        <title>Section-level genome sequencing and comparative genomics of Aspergillus sections Usti and Cavernicolus.</title>
        <authorList>
            <consortium name="Lawrence Berkeley National Laboratory"/>
            <person name="Nybo J.L."/>
            <person name="Vesth T.C."/>
            <person name="Theobald S."/>
            <person name="Frisvad J.C."/>
            <person name="Larsen T.O."/>
            <person name="Kjaerboelling I."/>
            <person name="Rothschild-Mancinelli K."/>
            <person name="Lyhne E.K."/>
            <person name="Kogle M.E."/>
            <person name="Barry K."/>
            <person name="Clum A."/>
            <person name="Na H."/>
            <person name="Ledsgaard L."/>
            <person name="Lin J."/>
            <person name="Lipzen A."/>
            <person name="Kuo A."/>
            <person name="Riley R."/>
            <person name="Mondo S."/>
            <person name="LaButti K."/>
            <person name="Haridas S."/>
            <person name="Pangalinan J."/>
            <person name="Salamov A.A."/>
            <person name="Simmons B.A."/>
            <person name="Magnuson J.K."/>
            <person name="Chen J."/>
            <person name="Drula E."/>
            <person name="Henrissat B."/>
            <person name="Wiebenga A."/>
            <person name="Lubbers R.J."/>
            <person name="Gomes A.C."/>
            <person name="Makela M.R."/>
            <person name="Stajich J."/>
            <person name="Grigoriev I.V."/>
            <person name="Mortensen U.H."/>
            <person name="De vries R.P."/>
            <person name="Baker S.E."/>
            <person name="Andersen M.R."/>
        </authorList>
    </citation>
    <scope>NUCLEOTIDE SEQUENCE [LARGE SCALE GENOMIC DNA]</scope>
    <source>
        <strain evidence="16 17">CBS 600.67</strain>
    </source>
</reference>
<evidence type="ECO:0000256" key="6">
    <source>
        <dbReference type="ARBA" id="ARBA00022525"/>
    </source>
</evidence>
<keyword evidence="7" id="KW-0858">Xylan degradation</keyword>
<dbReference type="EMBL" id="JBFXLS010000008">
    <property type="protein sequence ID" value="KAL2831794.1"/>
    <property type="molecule type" value="Genomic_DNA"/>
</dbReference>
<keyword evidence="6" id="KW-0964">Secreted</keyword>
<comment type="caution">
    <text evidence="16">The sequence shown here is derived from an EMBL/GenBank/DDBJ whole genome shotgun (WGS) entry which is preliminary data.</text>
</comment>
<dbReference type="InterPro" id="IPR050727">
    <property type="entry name" value="GH43_arabinanases"/>
</dbReference>
<dbReference type="SUPFAM" id="SSF75005">
    <property type="entry name" value="Arabinanase/levansucrase/invertase"/>
    <property type="match status" value="1"/>
</dbReference>
<evidence type="ECO:0000256" key="5">
    <source>
        <dbReference type="ARBA" id="ARBA00012586"/>
    </source>
</evidence>
<keyword evidence="12 15" id="KW-0326">Glycosidase</keyword>